<dbReference type="Proteomes" id="UP000822476">
    <property type="component" value="Unassembled WGS sequence"/>
</dbReference>
<dbReference type="EMBL" id="JTDE01004225">
    <property type="protein sequence ID" value="KAF7255185.1"/>
    <property type="molecule type" value="Genomic_DNA"/>
</dbReference>
<organism evidence="1 2">
    <name type="scientific">Paragonimus skrjabini miyazakii</name>
    <dbReference type="NCBI Taxonomy" id="59628"/>
    <lineage>
        <taxon>Eukaryota</taxon>
        <taxon>Metazoa</taxon>
        <taxon>Spiralia</taxon>
        <taxon>Lophotrochozoa</taxon>
        <taxon>Platyhelminthes</taxon>
        <taxon>Trematoda</taxon>
        <taxon>Digenea</taxon>
        <taxon>Plagiorchiida</taxon>
        <taxon>Troglotremata</taxon>
        <taxon>Troglotrematidae</taxon>
        <taxon>Paragonimus</taxon>
    </lineage>
</organism>
<gene>
    <name evidence="1" type="ORF">EG68_08099</name>
</gene>
<keyword evidence="2" id="KW-1185">Reference proteome</keyword>
<name>A0A8S9YK30_9TREM</name>
<evidence type="ECO:0000313" key="2">
    <source>
        <dbReference type="Proteomes" id="UP000822476"/>
    </source>
</evidence>
<proteinExistence type="predicted"/>
<reference evidence="1" key="1">
    <citation type="submission" date="2019-07" db="EMBL/GenBank/DDBJ databases">
        <title>Annotation for the trematode Paragonimus miyazaki's.</title>
        <authorList>
            <person name="Choi Y.-J."/>
        </authorList>
    </citation>
    <scope>NUCLEOTIDE SEQUENCE</scope>
    <source>
        <strain evidence="1">Japan</strain>
    </source>
</reference>
<evidence type="ECO:0000313" key="1">
    <source>
        <dbReference type="EMBL" id="KAF7255185.1"/>
    </source>
</evidence>
<sequence>MSCAAITVMCNTTLVFAYAHNLRHHIVIAVFATFYMHSISTFVPGLHSALLSSTVVASQHSMI</sequence>
<comment type="caution">
    <text evidence="1">The sequence shown here is derived from an EMBL/GenBank/DDBJ whole genome shotgun (WGS) entry which is preliminary data.</text>
</comment>
<protein>
    <submittedName>
        <fullName evidence="1">Uncharacterized protein</fullName>
    </submittedName>
</protein>
<accession>A0A8S9YK30</accession>
<dbReference type="AlphaFoldDB" id="A0A8S9YK30"/>